<evidence type="ECO:0000256" key="4">
    <source>
        <dbReference type="ARBA" id="ARBA00023136"/>
    </source>
</evidence>
<feature type="transmembrane region" description="Helical" evidence="6">
    <location>
        <begin position="266"/>
        <end position="284"/>
    </location>
</feature>
<evidence type="ECO:0000313" key="8">
    <source>
        <dbReference type="EMBL" id="CAF9928120.1"/>
    </source>
</evidence>
<dbReference type="InterPro" id="IPR052337">
    <property type="entry name" value="SAT4-like"/>
</dbReference>
<feature type="transmembrane region" description="Helical" evidence="6">
    <location>
        <begin position="223"/>
        <end position="246"/>
    </location>
</feature>
<protein>
    <recommendedName>
        <fullName evidence="7">Rhodopsin domain-containing protein</fullName>
    </recommendedName>
</protein>
<accession>A0A8H3IP39</accession>
<gene>
    <name evidence="8" type="ORF">ALECFALPRED_003959</name>
</gene>
<feature type="domain" description="Rhodopsin" evidence="7">
    <location>
        <begin position="34"/>
        <end position="280"/>
    </location>
</feature>
<dbReference type="PANTHER" id="PTHR33048">
    <property type="entry name" value="PTH11-LIKE INTEGRAL MEMBRANE PROTEIN (AFU_ORTHOLOGUE AFUA_5G11245)"/>
    <property type="match status" value="1"/>
</dbReference>
<comment type="subcellular location">
    <subcellularLocation>
        <location evidence="1">Membrane</location>
        <topology evidence="1">Multi-pass membrane protein</topology>
    </subcellularLocation>
</comment>
<keyword evidence="3 6" id="KW-1133">Transmembrane helix</keyword>
<dbReference type="Proteomes" id="UP000664203">
    <property type="component" value="Unassembled WGS sequence"/>
</dbReference>
<comment type="similarity">
    <text evidence="5">Belongs to the SAT4 family.</text>
</comment>
<evidence type="ECO:0000256" key="3">
    <source>
        <dbReference type="ARBA" id="ARBA00022989"/>
    </source>
</evidence>
<dbReference type="EMBL" id="CAJPDR010000244">
    <property type="protein sequence ID" value="CAF9928120.1"/>
    <property type="molecule type" value="Genomic_DNA"/>
</dbReference>
<dbReference type="OrthoDB" id="3934549at2759"/>
<evidence type="ECO:0000256" key="2">
    <source>
        <dbReference type="ARBA" id="ARBA00022692"/>
    </source>
</evidence>
<feature type="transmembrane region" description="Helical" evidence="6">
    <location>
        <begin position="181"/>
        <end position="202"/>
    </location>
</feature>
<dbReference type="PANTHER" id="PTHR33048:SF47">
    <property type="entry name" value="INTEGRAL MEMBRANE PROTEIN-RELATED"/>
    <property type="match status" value="1"/>
</dbReference>
<feature type="transmembrane region" description="Helical" evidence="6">
    <location>
        <begin position="109"/>
        <end position="127"/>
    </location>
</feature>
<evidence type="ECO:0000313" key="9">
    <source>
        <dbReference type="Proteomes" id="UP000664203"/>
    </source>
</evidence>
<evidence type="ECO:0000256" key="1">
    <source>
        <dbReference type="ARBA" id="ARBA00004141"/>
    </source>
</evidence>
<dbReference type="GO" id="GO:0016020">
    <property type="term" value="C:membrane"/>
    <property type="evidence" value="ECO:0007669"/>
    <property type="project" value="UniProtKB-SubCell"/>
</dbReference>
<evidence type="ECO:0000256" key="6">
    <source>
        <dbReference type="SAM" id="Phobius"/>
    </source>
</evidence>
<keyword evidence="2 6" id="KW-0812">Transmembrane</keyword>
<organism evidence="8 9">
    <name type="scientific">Alectoria fallacina</name>
    <dbReference type="NCBI Taxonomy" id="1903189"/>
    <lineage>
        <taxon>Eukaryota</taxon>
        <taxon>Fungi</taxon>
        <taxon>Dikarya</taxon>
        <taxon>Ascomycota</taxon>
        <taxon>Pezizomycotina</taxon>
        <taxon>Lecanoromycetes</taxon>
        <taxon>OSLEUM clade</taxon>
        <taxon>Lecanoromycetidae</taxon>
        <taxon>Lecanorales</taxon>
        <taxon>Lecanorineae</taxon>
        <taxon>Parmeliaceae</taxon>
        <taxon>Alectoria</taxon>
    </lineage>
</organism>
<evidence type="ECO:0000259" key="7">
    <source>
        <dbReference type="Pfam" id="PF20684"/>
    </source>
</evidence>
<proteinExistence type="inferred from homology"/>
<reference evidence="8" key="1">
    <citation type="submission" date="2021-03" db="EMBL/GenBank/DDBJ databases">
        <authorList>
            <person name="Tagirdzhanova G."/>
        </authorList>
    </citation>
    <scope>NUCLEOTIDE SEQUENCE</scope>
</reference>
<feature type="transmembrane region" description="Helical" evidence="6">
    <location>
        <begin position="17"/>
        <end position="38"/>
    </location>
</feature>
<dbReference type="AlphaFoldDB" id="A0A8H3IP39"/>
<evidence type="ECO:0000256" key="5">
    <source>
        <dbReference type="ARBA" id="ARBA00038359"/>
    </source>
</evidence>
<name>A0A8H3IP39_9LECA</name>
<dbReference type="Pfam" id="PF20684">
    <property type="entry name" value="Fung_rhodopsin"/>
    <property type="match status" value="1"/>
</dbReference>
<sequence length="364" mass="39783">MATTRTASLQETQAPKLYAIFSIFFALPLIAVGLRLVARRASNLRLWWDDWLILVATVDTLVVESSSQKADESRLTEPALNNGGGRHVQAIANPARLEKFQIYTYANEVIYALMIVCVQSSILCLYLRIFGINRSFAKTVYVALALVLAWGVATLLTSIFQCSPVAAAWDKGIPGSRCIDLRTWLIGTNVPHIIIDFSILLLPMPQIWRLKLSTGRKISLSGIFLVGAFTSAVSIIRVNANASIAIDDPTWDYVAVMIWSTIEGNVGVVCACLPTLGALVIHPLRRGHFGASPSSSPAYALSHERAARMPHRSLEFNRLDEDVSGLFPKRAVLVESDIFVERENGNQAVGLDTFCVGGDGGVRV</sequence>
<dbReference type="InterPro" id="IPR049326">
    <property type="entry name" value="Rhodopsin_dom_fungi"/>
</dbReference>
<keyword evidence="9" id="KW-1185">Reference proteome</keyword>
<keyword evidence="4 6" id="KW-0472">Membrane</keyword>
<feature type="transmembrane region" description="Helical" evidence="6">
    <location>
        <begin position="139"/>
        <end position="161"/>
    </location>
</feature>
<comment type="caution">
    <text evidence="8">The sequence shown here is derived from an EMBL/GenBank/DDBJ whole genome shotgun (WGS) entry which is preliminary data.</text>
</comment>